<comment type="subcellular location">
    <subcellularLocation>
        <location evidence="2">Cell membrane</location>
        <topology evidence="2">Multi-pass membrane protein</topology>
    </subcellularLocation>
</comment>
<evidence type="ECO:0000256" key="7">
    <source>
        <dbReference type="ARBA" id="ARBA00022741"/>
    </source>
</evidence>
<evidence type="ECO:0000256" key="2">
    <source>
        <dbReference type="ARBA" id="ARBA00004651"/>
    </source>
</evidence>
<evidence type="ECO:0000259" key="11">
    <source>
        <dbReference type="PROSITE" id="PS50885"/>
    </source>
</evidence>
<dbReference type="AlphaFoldDB" id="A0A9J7BNW3"/>
<comment type="catalytic activity">
    <reaction evidence="1">
        <text>ATP + protein L-histidine = ADP + protein N-phospho-L-histidine.</text>
        <dbReference type="EC" id="2.7.13.3"/>
    </reaction>
</comment>
<evidence type="ECO:0000313" key="12">
    <source>
        <dbReference type="EMBL" id="UWZ82845.1"/>
    </source>
</evidence>
<evidence type="ECO:0000313" key="13">
    <source>
        <dbReference type="Proteomes" id="UP001059380"/>
    </source>
</evidence>
<dbReference type="GO" id="GO:0005886">
    <property type="term" value="C:plasma membrane"/>
    <property type="evidence" value="ECO:0007669"/>
    <property type="project" value="UniProtKB-SubCell"/>
</dbReference>
<dbReference type="Pfam" id="PF00512">
    <property type="entry name" value="HisKA"/>
    <property type="match status" value="1"/>
</dbReference>
<keyword evidence="6" id="KW-0808">Transferase</keyword>
<sequence length="445" mass="48268">MFLTFCLASALTVVSLAVITGVTSARPLSHRWLMHSLDLYTKTAVDLYEDGGPRRLGEFLSDIQEDSQITATLLKGDSNLTGTPVPSDAVDLLAEARIAKQSQFAFKRPWLGVVREVRGNNEYFFVAQVKRVRMFGTFIDPDTTAFRVGIALLICSSLCGLLARSITKPIRSLQKTAMAIAHGDLTARVSPVLEGRKDELALLGKDFDRMAQQVQTLLDQQKLLLRDISHELRSPLSRLSVSAELVQRGDLGAAARMQADIKTLENMIADLLTLARIDATEKNSRRESVHMGRLVQQIVKDASFEGIAANKTVVQTGLFDRFVLADTTLVHSCIENVVRNALRHTRPGGLVEVNIAESNEFGIAAVAITTTDEGTGVPDDSLEQIFEPFFRVASPDSHKQGGAGLGLSISKRIANLYGGGISAINIDGGGLQVKITFPVCVPSQG</sequence>
<dbReference type="InterPro" id="IPR036097">
    <property type="entry name" value="HisK_dim/P_sf"/>
</dbReference>
<organism evidence="12 13">
    <name type="scientific">Occallatibacter riparius</name>
    <dbReference type="NCBI Taxonomy" id="1002689"/>
    <lineage>
        <taxon>Bacteria</taxon>
        <taxon>Pseudomonadati</taxon>
        <taxon>Acidobacteriota</taxon>
        <taxon>Terriglobia</taxon>
        <taxon>Terriglobales</taxon>
        <taxon>Acidobacteriaceae</taxon>
        <taxon>Occallatibacter</taxon>
    </lineage>
</organism>
<dbReference type="PROSITE" id="PS50109">
    <property type="entry name" value="HIS_KIN"/>
    <property type="match status" value="1"/>
</dbReference>
<dbReference type="InterPro" id="IPR005467">
    <property type="entry name" value="His_kinase_dom"/>
</dbReference>
<dbReference type="GO" id="GO:0005524">
    <property type="term" value="F:ATP binding"/>
    <property type="evidence" value="ECO:0007669"/>
    <property type="project" value="UniProtKB-KW"/>
</dbReference>
<keyword evidence="5" id="KW-0597">Phosphoprotein</keyword>
<accession>A0A9J7BNW3</accession>
<dbReference type="PROSITE" id="PS50885">
    <property type="entry name" value="HAMP"/>
    <property type="match status" value="1"/>
</dbReference>
<dbReference type="CDD" id="cd06225">
    <property type="entry name" value="HAMP"/>
    <property type="match status" value="1"/>
</dbReference>
<dbReference type="PANTHER" id="PTHR44936">
    <property type="entry name" value="SENSOR PROTEIN CREC"/>
    <property type="match status" value="1"/>
</dbReference>
<dbReference type="PANTHER" id="PTHR44936:SF10">
    <property type="entry name" value="SENSOR PROTEIN RSTB"/>
    <property type="match status" value="1"/>
</dbReference>
<evidence type="ECO:0000259" key="10">
    <source>
        <dbReference type="PROSITE" id="PS50109"/>
    </source>
</evidence>
<dbReference type="GO" id="GO:0000155">
    <property type="term" value="F:phosphorelay sensor kinase activity"/>
    <property type="evidence" value="ECO:0007669"/>
    <property type="project" value="InterPro"/>
</dbReference>
<keyword evidence="9 12" id="KW-0067">ATP-binding</keyword>
<evidence type="ECO:0000256" key="8">
    <source>
        <dbReference type="ARBA" id="ARBA00022777"/>
    </source>
</evidence>
<feature type="domain" description="Histidine kinase" evidence="10">
    <location>
        <begin position="227"/>
        <end position="441"/>
    </location>
</feature>
<proteinExistence type="predicted"/>
<keyword evidence="7" id="KW-0547">Nucleotide-binding</keyword>
<dbReference type="Gene3D" id="3.30.565.10">
    <property type="entry name" value="Histidine kinase-like ATPase, C-terminal domain"/>
    <property type="match status" value="1"/>
</dbReference>
<dbReference type="Pfam" id="PF02518">
    <property type="entry name" value="HATPase_c"/>
    <property type="match status" value="1"/>
</dbReference>
<dbReference type="CDD" id="cd00082">
    <property type="entry name" value="HisKA"/>
    <property type="match status" value="1"/>
</dbReference>
<name>A0A9J7BNW3_9BACT</name>
<dbReference type="InterPro" id="IPR050980">
    <property type="entry name" value="2C_sensor_his_kinase"/>
</dbReference>
<gene>
    <name evidence="12" type="ORF">MOP44_20030</name>
</gene>
<dbReference type="SMART" id="SM00387">
    <property type="entry name" value="HATPase_c"/>
    <property type="match status" value="1"/>
</dbReference>
<dbReference type="SUPFAM" id="SSF47384">
    <property type="entry name" value="Homodimeric domain of signal transducing histidine kinase"/>
    <property type="match status" value="1"/>
</dbReference>
<keyword evidence="13" id="KW-1185">Reference proteome</keyword>
<dbReference type="Pfam" id="PF00672">
    <property type="entry name" value="HAMP"/>
    <property type="match status" value="1"/>
</dbReference>
<reference evidence="12" key="1">
    <citation type="submission" date="2021-04" db="EMBL/GenBank/DDBJ databases">
        <title>Phylogenetic analysis of Acidobacteriaceae.</title>
        <authorList>
            <person name="Qiu L."/>
            <person name="Zhang Q."/>
        </authorList>
    </citation>
    <scope>NUCLEOTIDE SEQUENCE</scope>
    <source>
        <strain evidence="12">DSM 25168</strain>
    </source>
</reference>
<evidence type="ECO:0000256" key="9">
    <source>
        <dbReference type="ARBA" id="ARBA00022840"/>
    </source>
</evidence>
<dbReference type="SUPFAM" id="SSF158472">
    <property type="entry name" value="HAMP domain-like"/>
    <property type="match status" value="1"/>
</dbReference>
<dbReference type="InterPro" id="IPR004358">
    <property type="entry name" value="Sig_transdc_His_kin-like_C"/>
</dbReference>
<keyword evidence="4" id="KW-1003">Cell membrane</keyword>
<dbReference type="PRINTS" id="PR00344">
    <property type="entry name" value="BCTRLSENSOR"/>
</dbReference>
<dbReference type="KEGG" id="orp:MOP44_20030"/>
<dbReference type="InterPro" id="IPR036890">
    <property type="entry name" value="HATPase_C_sf"/>
</dbReference>
<dbReference type="EC" id="2.7.13.3" evidence="3"/>
<dbReference type="SMART" id="SM00304">
    <property type="entry name" value="HAMP"/>
    <property type="match status" value="1"/>
</dbReference>
<dbReference type="InterPro" id="IPR003661">
    <property type="entry name" value="HisK_dim/P_dom"/>
</dbReference>
<evidence type="ECO:0000256" key="4">
    <source>
        <dbReference type="ARBA" id="ARBA00022475"/>
    </source>
</evidence>
<dbReference type="EMBL" id="CP093313">
    <property type="protein sequence ID" value="UWZ82845.1"/>
    <property type="molecule type" value="Genomic_DNA"/>
</dbReference>
<dbReference type="InterPro" id="IPR003660">
    <property type="entry name" value="HAMP_dom"/>
</dbReference>
<keyword evidence="8" id="KW-0418">Kinase</keyword>
<protein>
    <recommendedName>
        <fullName evidence="3">histidine kinase</fullName>
        <ecNumber evidence="3">2.7.13.3</ecNumber>
    </recommendedName>
</protein>
<dbReference type="SUPFAM" id="SSF55874">
    <property type="entry name" value="ATPase domain of HSP90 chaperone/DNA topoisomerase II/histidine kinase"/>
    <property type="match status" value="1"/>
</dbReference>
<evidence type="ECO:0000256" key="6">
    <source>
        <dbReference type="ARBA" id="ARBA00022679"/>
    </source>
</evidence>
<keyword evidence="4" id="KW-0472">Membrane</keyword>
<evidence type="ECO:0000256" key="5">
    <source>
        <dbReference type="ARBA" id="ARBA00022553"/>
    </source>
</evidence>
<dbReference type="Proteomes" id="UP001059380">
    <property type="component" value="Chromosome"/>
</dbReference>
<evidence type="ECO:0000256" key="1">
    <source>
        <dbReference type="ARBA" id="ARBA00000085"/>
    </source>
</evidence>
<feature type="domain" description="HAMP" evidence="11">
    <location>
        <begin position="164"/>
        <end position="219"/>
    </location>
</feature>
<dbReference type="SMART" id="SM00388">
    <property type="entry name" value="HisKA"/>
    <property type="match status" value="1"/>
</dbReference>
<dbReference type="RefSeq" id="WP_260792118.1">
    <property type="nucleotide sequence ID" value="NZ_CP093313.1"/>
</dbReference>
<dbReference type="InterPro" id="IPR003594">
    <property type="entry name" value="HATPase_dom"/>
</dbReference>
<dbReference type="Gene3D" id="1.10.8.500">
    <property type="entry name" value="HAMP domain in histidine kinase"/>
    <property type="match status" value="1"/>
</dbReference>
<evidence type="ECO:0000256" key="3">
    <source>
        <dbReference type="ARBA" id="ARBA00012438"/>
    </source>
</evidence>
<dbReference type="Gene3D" id="1.10.287.130">
    <property type="match status" value="1"/>
</dbReference>